<dbReference type="GO" id="GO:0008081">
    <property type="term" value="F:phosphoric diester hydrolase activity"/>
    <property type="evidence" value="ECO:0007669"/>
    <property type="project" value="InterPro"/>
</dbReference>
<accession>G0UJA0</accession>
<dbReference type="PROSITE" id="PS50007">
    <property type="entry name" value="PIPLC_X_DOMAIN"/>
    <property type="match status" value="1"/>
</dbReference>
<organism evidence="4">
    <name type="scientific">Trypanosoma congolense (strain IL3000)</name>
    <dbReference type="NCBI Taxonomy" id="1068625"/>
    <lineage>
        <taxon>Eukaryota</taxon>
        <taxon>Discoba</taxon>
        <taxon>Euglenozoa</taxon>
        <taxon>Kinetoplastea</taxon>
        <taxon>Metakinetoplastina</taxon>
        <taxon>Trypanosomatida</taxon>
        <taxon>Trypanosomatidae</taxon>
        <taxon>Trypanosoma</taxon>
        <taxon>Nannomonas</taxon>
    </lineage>
</organism>
<proteinExistence type="predicted"/>
<dbReference type="Pfam" id="PF03009">
    <property type="entry name" value="GDPD"/>
    <property type="match status" value="1"/>
</dbReference>
<sequence>MGKEPSHVLVTVEVTGMRAGALSAELARFVHVTHHKKFTSSGYGSDPIEWQRHRYVPPTANELRLGIVSDPEEMGAWGLTAPLLLEEALSSLYFSSCESANTSLCSAGDFDTTPVTLCASVKIPTHCISGPHLRYRLVIVDEPLMYAAAISAVNPGAAIVAVENARSQPSLTELRRVPYIYKDMSSDSDDSISEKFALLARIDLSSLDLHFAKASAHFPFLSQLSHSDDVDDNSRGGPLLSLTIYGNDPRVRYDRRKWLDSLPKSSRDVVLFIERTERESGNCRNSPQSLGDEEVINPTTVVEVCDVYPVPSEGCCWSSGVVSPLPPMEQQIRMVKKQLHQPKPNEKATNPPAAAAGGPPPHATLSHTSPTAPLKKFPSCRSLSFASIGDDFIAREVTTAATAFIQRGWCVQPLHAYEPIAPMTRGESVHTMRVWHTTVNVSLLVGCGLQIELMLPIPIYGGKSRVRDNDEYSAKGCDHAPQSSSCWLEGKAEITASAAAWDNSDSSESRGVIGIKWLKGVVMLQPPLFEQRTNGTLVMPVCFHDVTVDSTTGASTTTVHWHTIYLQYLLLYPFVDKRRNTLEVVRSVASRSRLVTKKLVGHRGLGKTYTRGAPDERPENFSFASATESMTSQGGATAASHIDTQTKAGTTKRNKKVPRLMVKLAENSLESLNAAHRRGCDMVEFDVMLTRDRVPIVYHDPLIQLQARRKRGAGTFNGRVNLPGDLPNDHSVNLGFTPPCYFDSLVMQQLSAADSSTESANSVAKNLQGLREYQMYMRDPPQFASVPIALHQLTKSQLDVVITETFTHVKAGNRLRDLILRHWHKILYEYRRGLSKEWLSNHGAHTTTEVQEPDSYSFRSDNRLAKCDGSCNQEKHCDPESAHSHATHHRRCPSIEEYVNTYRKHRRIISQQEDVTNRICTLKELFEGTAPSLRFDLEVKFPFQPIADANLFLQTDSFEVNAFVDDILQVVFAYADQRHTVDDGKGHQVERFRDVIFSSFEPDVCMALELKQSRYHVVYLCDTELHDDFKDYRCFGRVEGALQFSVLMNLAGISIYASSLCTKEQLDELEGIQRSGVAQKNRQLEPTNIQENNEATESDNNGNSTEDEVADTEERLNVFWSNFDCSRGKNIVSYAHARGKQVWTWGETNVDERFRAVQSRHIKVDAIITDSVPKWATDDATPEGTTVST</sequence>
<dbReference type="GO" id="GO:0046475">
    <property type="term" value="P:glycerophospholipid catabolic process"/>
    <property type="evidence" value="ECO:0007669"/>
    <property type="project" value="TreeGrafter"/>
</dbReference>
<feature type="region of interest" description="Disordered" evidence="2">
    <location>
        <begin position="625"/>
        <end position="656"/>
    </location>
</feature>
<dbReference type="PROSITE" id="PS51704">
    <property type="entry name" value="GP_PDE"/>
    <property type="match status" value="1"/>
</dbReference>
<evidence type="ECO:0000256" key="2">
    <source>
        <dbReference type="SAM" id="MobiDB-lite"/>
    </source>
</evidence>
<protein>
    <recommendedName>
        <fullName evidence="3">GP-PDE domain-containing protein</fullName>
    </recommendedName>
</protein>
<dbReference type="InterPro" id="IPR030395">
    <property type="entry name" value="GP_PDE_dom"/>
</dbReference>
<name>G0UJA0_TRYCI</name>
<feature type="compositionally biased region" description="Polar residues" evidence="2">
    <location>
        <begin position="1077"/>
        <end position="1104"/>
    </location>
</feature>
<dbReference type="Gene3D" id="3.20.20.190">
    <property type="entry name" value="Phosphatidylinositol (PI) phosphodiesterase"/>
    <property type="match status" value="2"/>
</dbReference>
<dbReference type="PANTHER" id="PTHR22958">
    <property type="entry name" value="GLYCEROPHOSPHORYL DIESTER PHOSPHODIESTERASE"/>
    <property type="match status" value="1"/>
</dbReference>
<dbReference type="PANTHER" id="PTHR22958:SF1">
    <property type="entry name" value="GLYCEROPHOSPHOCHOLINE PHOSPHODIESTERASE GPCPD1"/>
    <property type="match status" value="1"/>
</dbReference>
<feature type="compositionally biased region" description="Low complexity" evidence="2">
    <location>
        <begin position="347"/>
        <end position="357"/>
    </location>
</feature>
<feature type="region of interest" description="Disordered" evidence="2">
    <location>
        <begin position="337"/>
        <end position="371"/>
    </location>
</feature>
<evidence type="ECO:0000259" key="3">
    <source>
        <dbReference type="PROSITE" id="PS51704"/>
    </source>
</evidence>
<dbReference type="VEuPathDB" id="TriTrypDB:TcIL3000_2_180"/>
<dbReference type="InterPro" id="IPR051578">
    <property type="entry name" value="GDPD"/>
</dbReference>
<evidence type="ECO:0000256" key="1">
    <source>
        <dbReference type="ARBA" id="ARBA00022801"/>
    </source>
</evidence>
<dbReference type="InterPro" id="IPR017946">
    <property type="entry name" value="PLC-like_Pdiesterase_TIM-brl"/>
</dbReference>
<dbReference type="EMBL" id="HE575315">
    <property type="protein sequence ID" value="CCC89451.1"/>
    <property type="molecule type" value="Genomic_DNA"/>
</dbReference>
<evidence type="ECO:0000313" key="4">
    <source>
        <dbReference type="EMBL" id="CCC89451.1"/>
    </source>
</evidence>
<gene>
    <name evidence="4" type="ORF">TCIL3000_2_180</name>
</gene>
<dbReference type="AlphaFoldDB" id="G0UJA0"/>
<reference evidence="4" key="1">
    <citation type="journal article" date="2012" name="Proc. Natl. Acad. Sci. U.S.A.">
        <title>Antigenic diversity is generated by distinct evolutionary mechanisms in African trypanosome species.</title>
        <authorList>
            <person name="Jackson A.P."/>
            <person name="Berry A."/>
            <person name="Aslett M."/>
            <person name="Allison H.C."/>
            <person name="Burton P."/>
            <person name="Vavrova-Anderson J."/>
            <person name="Brown R."/>
            <person name="Browne H."/>
            <person name="Corton N."/>
            <person name="Hauser H."/>
            <person name="Gamble J."/>
            <person name="Gilderthorp R."/>
            <person name="Marcello L."/>
            <person name="McQuillan J."/>
            <person name="Otto T.D."/>
            <person name="Quail M.A."/>
            <person name="Sanders M.J."/>
            <person name="van Tonder A."/>
            <person name="Ginger M.L."/>
            <person name="Field M.C."/>
            <person name="Barry J.D."/>
            <person name="Hertz-Fowler C."/>
            <person name="Berriman M."/>
        </authorList>
    </citation>
    <scope>NUCLEOTIDE SEQUENCE</scope>
    <source>
        <strain evidence="4">IL3000</strain>
    </source>
</reference>
<feature type="region of interest" description="Disordered" evidence="2">
    <location>
        <begin position="1077"/>
        <end position="1111"/>
    </location>
</feature>
<feature type="domain" description="GP-PDE" evidence="3">
    <location>
        <begin position="645"/>
        <end position="1115"/>
    </location>
</feature>
<feature type="compositionally biased region" description="Polar residues" evidence="2">
    <location>
        <begin position="625"/>
        <end position="635"/>
    </location>
</feature>
<dbReference type="SUPFAM" id="SSF51695">
    <property type="entry name" value="PLC-like phosphodiesterases"/>
    <property type="match status" value="2"/>
</dbReference>
<keyword evidence="1" id="KW-0378">Hydrolase</keyword>